<dbReference type="InterPro" id="IPR052162">
    <property type="entry name" value="Sensor_kinase/Photoreceptor"/>
</dbReference>
<feature type="domain" description="PAS" evidence="10">
    <location>
        <begin position="409"/>
        <end position="456"/>
    </location>
</feature>
<dbReference type="Gene3D" id="2.10.70.100">
    <property type="match status" value="2"/>
</dbReference>
<evidence type="ECO:0000259" key="9">
    <source>
        <dbReference type="PROSITE" id="PS50110"/>
    </source>
</evidence>
<dbReference type="Proteomes" id="UP001163266">
    <property type="component" value="Chromosome"/>
</dbReference>
<dbReference type="Gene3D" id="3.30.450.20">
    <property type="entry name" value="PAS domain"/>
    <property type="match status" value="5"/>
</dbReference>
<dbReference type="Pfam" id="PF08448">
    <property type="entry name" value="PAS_4"/>
    <property type="match status" value="1"/>
</dbReference>
<dbReference type="InterPro" id="IPR013656">
    <property type="entry name" value="PAS_4"/>
</dbReference>
<reference evidence="12" key="1">
    <citation type="submission" date="2022-10" db="EMBL/GenBank/DDBJ databases">
        <title>Complete genome sequence of Schlegelella aquatica LMG 23380.</title>
        <authorList>
            <person name="Musilova J."/>
            <person name="Kourilova X."/>
            <person name="Bezdicek M."/>
            <person name="Hermankova K."/>
            <person name="Obruca S."/>
            <person name="Sedlar K."/>
        </authorList>
    </citation>
    <scope>NUCLEOTIDE SEQUENCE</scope>
    <source>
        <strain evidence="12">LMG 23380</strain>
    </source>
</reference>
<dbReference type="InterPro" id="IPR000014">
    <property type="entry name" value="PAS"/>
</dbReference>
<evidence type="ECO:0000259" key="10">
    <source>
        <dbReference type="PROSITE" id="PS50112"/>
    </source>
</evidence>
<dbReference type="InterPro" id="IPR004358">
    <property type="entry name" value="Sig_transdc_His_kin-like_C"/>
</dbReference>
<dbReference type="InterPro" id="IPR003661">
    <property type="entry name" value="HisK_dim/P_dom"/>
</dbReference>
<dbReference type="SMART" id="SM00388">
    <property type="entry name" value="HisKA"/>
    <property type="match status" value="1"/>
</dbReference>
<dbReference type="CDD" id="cd00130">
    <property type="entry name" value="PAS"/>
    <property type="match status" value="4"/>
</dbReference>
<feature type="domain" description="Response regulatory" evidence="9">
    <location>
        <begin position="1016"/>
        <end position="1133"/>
    </location>
</feature>
<dbReference type="SMART" id="SM00448">
    <property type="entry name" value="REC"/>
    <property type="match status" value="1"/>
</dbReference>
<dbReference type="Gene3D" id="3.30.565.10">
    <property type="entry name" value="Histidine kinase-like ATPase, C-terminal domain"/>
    <property type="match status" value="1"/>
</dbReference>
<dbReference type="NCBIfam" id="TIGR00229">
    <property type="entry name" value="sensory_box"/>
    <property type="match status" value="4"/>
</dbReference>
<feature type="domain" description="PAC" evidence="11">
    <location>
        <begin position="586"/>
        <end position="638"/>
    </location>
</feature>
<dbReference type="PROSITE" id="PS50109">
    <property type="entry name" value="HIS_KIN"/>
    <property type="match status" value="1"/>
</dbReference>
<protein>
    <recommendedName>
        <fullName evidence="2">histidine kinase</fullName>
        <ecNumber evidence="2">2.7.13.3</ecNumber>
    </recommendedName>
</protein>
<dbReference type="Pfam" id="PF00989">
    <property type="entry name" value="PAS"/>
    <property type="match status" value="1"/>
</dbReference>
<dbReference type="PANTHER" id="PTHR43304">
    <property type="entry name" value="PHYTOCHROME-LIKE PROTEIN CPH1"/>
    <property type="match status" value="1"/>
</dbReference>
<dbReference type="PRINTS" id="PR00344">
    <property type="entry name" value="BCTRLSENSOR"/>
</dbReference>
<dbReference type="SMART" id="SM00086">
    <property type="entry name" value="PAC"/>
    <property type="match status" value="5"/>
</dbReference>
<feature type="coiled-coil region" evidence="7">
    <location>
        <begin position="747"/>
        <end position="777"/>
    </location>
</feature>
<dbReference type="InterPro" id="IPR003594">
    <property type="entry name" value="HATPase_dom"/>
</dbReference>
<evidence type="ECO:0000256" key="5">
    <source>
        <dbReference type="ARBA" id="ARBA00022777"/>
    </source>
</evidence>
<dbReference type="Pfam" id="PF00072">
    <property type="entry name" value="Response_reg"/>
    <property type="match status" value="1"/>
</dbReference>
<evidence type="ECO:0000313" key="13">
    <source>
        <dbReference type="Proteomes" id="UP001163266"/>
    </source>
</evidence>
<dbReference type="InterPro" id="IPR001789">
    <property type="entry name" value="Sig_transdc_resp-reg_receiver"/>
</dbReference>
<dbReference type="PANTHER" id="PTHR43304:SF1">
    <property type="entry name" value="PAC DOMAIN-CONTAINING PROTEIN"/>
    <property type="match status" value="1"/>
</dbReference>
<keyword evidence="4" id="KW-0808">Transferase</keyword>
<dbReference type="Pfam" id="PF00512">
    <property type="entry name" value="HisKA"/>
    <property type="match status" value="1"/>
</dbReference>
<dbReference type="EC" id="2.7.13.3" evidence="2"/>
<dbReference type="InterPro" id="IPR005467">
    <property type="entry name" value="His_kinase_dom"/>
</dbReference>
<dbReference type="InterPro" id="IPR035965">
    <property type="entry name" value="PAS-like_dom_sf"/>
</dbReference>
<accession>A0ABY6MTP2</accession>
<dbReference type="SMART" id="SM00387">
    <property type="entry name" value="HATPase_c"/>
    <property type="match status" value="1"/>
</dbReference>
<feature type="domain" description="PAC" evidence="11">
    <location>
        <begin position="459"/>
        <end position="511"/>
    </location>
</feature>
<evidence type="ECO:0000259" key="8">
    <source>
        <dbReference type="PROSITE" id="PS50109"/>
    </source>
</evidence>
<dbReference type="InterPro" id="IPR001610">
    <property type="entry name" value="PAC"/>
</dbReference>
<feature type="domain" description="PAC" evidence="11">
    <location>
        <begin position="326"/>
        <end position="383"/>
    </location>
</feature>
<sequence length="1140" mass="125147">MDARNASIEHIHQLALMLIRLFAGPRWEPAVARQAEAALQAAAQGWQHESDPRLRDASRRVLRRLEGADHFDGVAAIDRSPLIEQLLALRDELLVGDDPGTDAPAPGTTWADLAEDEPRAAGADGLASARFAAAATAEAIARLRRAHLAVDQHALVSVTDRQGVITEANERFCEVSGYRRDELLGTTHRVLKSGRHPDAFYRQMWETILAGEVWHGEICNRRKDGAYYWVQSTILPILDADGRPDQFVSIRTDVTALKATEERLGLLERAMHSSSSGVVIVDALRPHAPVIYASRPFGEMALQGEGDPAGRALAEVLPQSGLRLAAEGELPAAQTLCAPGPGGPRTLDLRWAPVLNEAGVRTHWVGVATDVTEIEQARRRLLDSEERLRRSQVYADIGTWDWNIQTGELYWSERIAPLFGYPGGDLETSYDNFLKAVHPDDRAAVEAAVRRCIDTGERYEIEHRCVWPDGSVRWLLERGDVTRDAAGRPLHMLGVVQDITSRKTAEIGLMESQRRLLEAQRLSQIGDWDADLVTGAVRWSEMVFQIHEKDPDTFVPTLQTLWGDVHPSDRALIEAAFAQLDPAHPMDVIHRILAAEGTVRWVHVRAKPMRNAQGRILRLLGTTQDITARIQLEDRTHLLRQVVETTDQAIAIAAPSGELLYSNPAYHRALGYAGEPPAGTSIFERIAEPLRDEIRRVLARGDGRVSWQGEVGMRRTDGRELVTMSNLGVVHDGRGEVHRLFHVFSDITAEIARQKELQKAKEAAERANEAKSAFLSRMSHELRTPLNAVLGFAQLLELRGALPPQSQEYVRHILRAGKHLLELIGEVLDLAKVEAGRIGISPEHVDLLALVRESLDLLAPVASQRGVTLEPLQGEPTYVVADRTRLKQVLANLLSNAIKYNRPHGWVRVEMGERGGVVSVTVRDSGRGLTDEQQTRLFEPFERFGAEELGIEGTGIGLAISKRLVELMQGRIEVESIAGVGSAFTVMLPAGCPPTAPAAAVEASAALPVVEGPPRKVLYVEDNPDNVALVREVLAPHRGWQLLVAPSAMLGIELALAHQPDLVLLDINLPQMDGFAFLQMLRGHAALDATPVIAVTADVTGTTLRRLREAGFFGLVEKPIDIARLVGLIEAALADPGPAP</sequence>
<keyword evidence="13" id="KW-1185">Reference proteome</keyword>
<keyword evidence="7" id="KW-0175">Coiled coil</keyword>
<dbReference type="Pfam" id="PF08447">
    <property type="entry name" value="PAS_3"/>
    <property type="match status" value="3"/>
</dbReference>
<dbReference type="PROSITE" id="PS50112">
    <property type="entry name" value="PAS"/>
    <property type="match status" value="3"/>
</dbReference>
<feature type="domain" description="PAC" evidence="11">
    <location>
        <begin position="214"/>
        <end position="266"/>
    </location>
</feature>
<dbReference type="RefSeq" id="WP_264893130.1">
    <property type="nucleotide sequence ID" value="NZ_CP110257.1"/>
</dbReference>
<dbReference type="EMBL" id="CP110257">
    <property type="protein sequence ID" value="UZD55376.1"/>
    <property type="molecule type" value="Genomic_DNA"/>
</dbReference>
<dbReference type="PROSITE" id="PS50110">
    <property type="entry name" value="RESPONSE_REGULATORY"/>
    <property type="match status" value="1"/>
</dbReference>
<keyword evidence="5" id="KW-0418">Kinase</keyword>
<feature type="domain" description="Histidine kinase" evidence="8">
    <location>
        <begin position="777"/>
        <end position="992"/>
    </location>
</feature>
<dbReference type="SUPFAM" id="SSF47384">
    <property type="entry name" value="Homodimeric domain of signal transducing histidine kinase"/>
    <property type="match status" value="1"/>
</dbReference>
<evidence type="ECO:0000259" key="11">
    <source>
        <dbReference type="PROSITE" id="PS50113"/>
    </source>
</evidence>
<feature type="domain" description="PAC" evidence="11">
    <location>
        <begin position="707"/>
        <end position="759"/>
    </location>
</feature>
<feature type="modified residue" description="4-aspartylphosphate" evidence="6">
    <location>
        <position position="1066"/>
    </location>
</feature>
<evidence type="ECO:0000256" key="6">
    <source>
        <dbReference type="PROSITE-ProRule" id="PRU00169"/>
    </source>
</evidence>
<feature type="domain" description="PAS" evidence="10">
    <location>
        <begin position="156"/>
        <end position="198"/>
    </location>
</feature>
<dbReference type="SUPFAM" id="SSF55785">
    <property type="entry name" value="PYP-like sensor domain (PAS domain)"/>
    <property type="match status" value="5"/>
</dbReference>
<evidence type="ECO:0000313" key="12">
    <source>
        <dbReference type="EMBL" id="UZD55376.1"/>
    </source>
</evidence>
<keyword evidence="3 6" id="KW-0597">Phosphoprotein</keyword>
<evidence type="ECO:0000256" key="1">
    <source>
        <dbReference type="ARBA" id="ARBA00000085"/>
    </source>
</evidence>
<dbReference type="SUPFAM" id="SSF55874">
    <property type="entry name" value="ATPase domain of HSP90 chaperone/DNA topoisomerase II/histidine kinase"/>
    <property type="match status" value="1"/>
</dbReference>
<dbReference type="CDD" id="cd00082">
    <property type="entry name" value="HisKA"/>
    <property type="match status" value="1"/>
</dbReference>
<dbReference type="InterPro" id="IPR011006">
    <property type="entry name" value="CheY-like_superfamily"/>
</dbReference>
<dbReference type="Gene3D" id="3.40.50.2300">
    <property type="match status" value="1"/>
</dbReference>
<evidence type="ECO:0000256" key="4">
    <source>
        <dbReference type="ARBA" id="ARBA00022679"/>
    </source>
</evidence>
<dbReference type="InterPro" id="IPR000700">
    <property type="entry name" value="PAS-assoc_C"/>
</dbReference>
<dbReference type="PROSITE" id="PS50113">
    <property type="entry name" value="PAC"/>
    <property type="match status" value="5"/>
</dbReference>
<evidence type="ECO:0000256" key="7">
    <source>
        <dbReference type="SAM" id="Coils"/>
    </source>
</evidence>
<evidence type="ECO:0000256" key="3">
    <source>
        <dbReference type="ARBA" id="ARBA00022553"/>
    </source>
</evidence>
<dbReference type="Gene3D" id="1.10.287.130">
    <property type="match status" value="1"/>
</dbReference>
<dbReference type="Pfam" id="PF02518">
    <property type="entry name" value="HATPase_c"/>
    <property type="match status" value="1"/>
</dbReference>
<dbReference type="InterPro" id="IPR013655">
    <property type="entry name" value="PAS_fold_3"/>
</dbReference>
<comment type="catalytic activity">
    <reaction evidence="1">
        <text>ATP + protein L-histidine = ADP + protein N-phospho-L-histidine.</text>
        <dbReference type="EC" id="2.7.13.3"/>
    </reaction>
</comment>
<name>A0ABY6MTP2_9BURK</name>
<dbReference type="SMART" id="SM00091">
    <property type="entry name" value="PAS"/>
    <property type="match status" value="4"/>
</dbReference>
<dbReference type="InterPro" id="IPR013767">
    <property type="entry name" value="PAS_fold"/>
</dbReference>
<dbReference type="InterPro" id="IPR036097">
    <property type="entry name" value="HisK_dim/P_sf"/>
</dbReference>
<feature type="domain" description="PAS" evidence="10">
    <location>
        <begin position="635"/>
        <end position="698"/>
    </location>
</feature>
<organism evidence="12 13">
    <name type="scientific">Caldimonas aquatica</name>
    <dbReference type="NCBI Taxonomy" id="376175"/>
    <lineage>
        <taxon>Bacteria</taxon>
        <taxon>Pseudomonadati</taxon>
        <taxon>Pseudomonadota</taxon>
        <taxon>Betaproteobacteria</taxon>
        <taxon>Burkholderiales</taxon>
        <taxon>Sphaerotilaceae</taxon>
        <taxon>Caldimonas</taxon>
    </lineage>
</organism>
<evidence type="ECO:0000256" key="2">
    <source>
        <dbReference type="ARBA" id="ARBA00012438"/>
    </source>
</evidence>
<gene>
    <name evidence="12" type="ORF">OMP39_01950</name>
</gene>
<dbReference type="SUPFAM" id="SSF52172">
    <property type="entry name" value="CheY-like"/>
    <property type="match status" value="1"/>
</dbReference>
<dbReference type="InterPro" id="IPR036890">
    <property type="entry name" value="HATPase_C_sf"/>
</dbReference>
<proteinExistence type="predicted"/>